<dbReference type="SMART" id="SM00104">
    <property type="entry name" value="ANATO"/>
    <property type="match status" value="1"/>
</dbReference>
<dbReference type="SMART" id="SM01359">
    <property type="entry name" value="A2M_N_2"/>
    <property type="match status" value="1"/>
</dbReference>
<feature type="domain" description="Anaphylatoxin-like" evidence="8">
    <location>
        <begin position="541"/>
        <end position="578"/>
    </location>
</feature>
<feature type="compositionally biased region" description="Polar residues" evidence="7">
    <location>
        <begin position="753"/>
        <end position="768"/>
    </location>
</feature>
<dbReference type="PANTHER" id="PTHR11412">
    <property type="entry name" value="MACROGLOBULIN / COMPLEMENT"/>
    <property type="match status" value="1"/>
</dbReference>
<dbReference type="InterPro" id="IPR041555">
    <property type="entry name" value="MG3"/>
</dbReference>
<dbReference type="GeneID" id="102728215"/>
<dbReference type="InterPro" id="IPR000020">
    <property type="entry name" value="Anaphylatoxin/fibulin"/>
</dbReference>
<dbReference type="Gene3D" id="6.20.50.160">
    <property type="match status" value="1"/>
</dbReference>
<dbReference type="InterPro" id="IPR013783">
    <property type="entry name" value="Ig-like_fold"/>
</dbReference>
<dbReference type="Gene3D" id="2.60.40.1930">
    <property type="match status" value="2"/>
</dbReference>
<organism evidence="9 10">
    <name type="scientific">Leptonychotes weddellii</name>
    <name type="common">Weddell seal</name>
    <name type="synonym">Otaria weddellii</name>
    <dbReference type="NCBI Taxonomy" id="9713"/>
    <lineage>
        <taxon>Eukaryota</taxon>
        <taxon>Metazoa</taxon>
        <taxon>Chordata</taxon>
        <taxon>Craniata</taxon>
        <taxon>Vertebrata</taxon>
        <taxon>Euteleostomi</taxon>
        <taxon>Mammalia</taxon>
        <taxon>Eutheria</taxon>
        <taxon>Laurasiatheria</taxon>
        <taxon>Carnivora</taxon>
        <taxon>Caniformia</taxon>
        <taxon>Pinnipedia</taxon>
        <taxon>Phocidae</taxon>
        <taxon>Monachinae</taxon>
        <taxon>Lobodontini</taxon>
        <taxon>Leptonychotes</taxon>
    </lineage>
</organism>
<dbReference type="FunFam" id="2.60.40.1930:FF:000008">
    <property type="entry name" value="Complement C3"/>
    <property type="match status" value="1"/>
</dbReference>
<dbReference type="Gene3D" id="1.20.50.70">
    <property type="match status" value="1"/>
</dbReference>
<evidence type="ECO:0000256" key="5">
    <source>
        <dbReference type="ARBA" id="ARBA00023157"/>
    </source>
</evidence>
<evidence type="ECO:0000256" key="4">
    <source>
        <dbReference type="ARBA" id="ARBA00022875"/>
    </source>
</evidence>
<dbReference type="GO" id="GO:0045087">
    <property type="term" value="P:innate immune response"/>
    <property type="evidence" value="ECO:0007669"/>
    <property type="project" value="UniProtKB-KW"/>
</dbReference>
<dbReference type="GO" id="GO:0006954">
    <property type="term" value="P:inflammatory response"/>
    <property type="evidence" value="ECO:0007669"/>
    <property type="project" value="UniProtKB-KW"/>
</dbReference>
<dbReference type="InterPro" id="IPR018081">
    <property type="entry name" value="Anaphylatoxin_comp_syst"/>
</dbReference>
<dbReference type="Gene3D" id="2.60.40.1940">
    <property type="match status" value="1"/>
</dbReference>
<dbReference type="Pfam" id="PF01821">
    <property type="entry name" value="ANATO"/>
    <property type="match status" value="1"/>
</dbReference>
<evidence type="ECO:0000313" key="9">
    <source>
        <dbReference type="Proteomes" id="UP000245341"/>
    </source>
</evidence>
<dbReference type="PANTHER" id="PTHR11412:SF81">
    <property type="entry name" value="COMPLEMENT C3"/>
    <property type="match status" value="1"/>
</dbReference>
<accession>A0A2U3XR29</accession>
<dbReference type="InterPro" id="IPR040839">
    <property type="entry name" value="MG4"/>
</dbReference>
<dbReference type="AlphaFoldDB" id="A0A2U3XR29"/>
<dbReference type="FunFam" id="2.60.40.1940:FF:000001">
    <property type="entry name" value="Complement component C3"/>
    <property type="match status" value="1"/>
</dbReference>
<protein>
    <submittedName>
        <fullName evidence="10">Complement C3-like</fullName>
    </submittedName>
</protein>
<comment type="subcellular location">
    <subcellularLocation>
        <location evidence="1">Secreted</location>
    </subcellularLocation>
</comment>
<dbReference type="STRING" id="9713.A0A2U3XR29"/>
<reference evidence="10" key="1">
    <citation type="submission" date="2025-08" db="UniProtKB">
        <authorList>
            <consortium name="RefSeq"/>
        </authorList>
    </citation>
    <scope>IDENTIFICATION</scope>
    <source>
        <tissue evidence="10">Liver</tissue>
    </source>
</reference>
<dbReference type="OrthoDB" id="6359008at2759"/>
<dbReference type="GO" id="GO:0005615">
    <property type="term" value="C:extracellular space"/>
    <property type="evidence" value="ECO:0007669"/>
    <property type="project" value="TreeGrafter"/>
</dbReference>
<dbReference type="Gene3D" id="1.20.91.20">
    <property type="entry name" value="Anaphylotoxins (complement system)"/>
    <property type="match status" value="1"/>
</dbReference>
<dbReference type="RefSeq" id="XP_006733917.1">
    <property type="nucleotide sequence ID" value="XM_006733854.1"/>
</dbReference>
<dbReference type="InterPro" id="IPR001599">
    <property type="entry name" value="Macroglobln_a2"/>
</dbReference>
<dbReference type="FunFam" id="6.20.50.160:FF:000003">
    <property type="entry name" value="Complement C3"/>
    <property type="match status" value="1"/>
</dbReference>
<keyword evidence="6" id="KW-0395">Inflammatory response</keyword>
<dbReference type="FunFam" id="1.20.91.20:FF:000001">
    <property type="entry name" value="Complement C3"/>
    <property type="match status" value="1"/>
</dbReference>
<dbReference type="Pfam" id="PF07703">
    <property type="entry name" value="A2M_BRD"/>
    <property type="match status" value="1"/>
</dbReference>
<gene>
    <name evidence="10" type="primary">LOC102728215</name>
</gene>
<feature type="region of interest" description="Disordered" evidence="7">
    <location>
        <begin position="735"/>
        <end position="768"/>
    </location>
</feature>
<keyword evidence="5" id="KW-1015">Disulfide bond</keyword>
<dbReference type="Gene3D" id="2.20.130.20">
    <property type="match status" value="1"/>
</dbReference>
<keyword evidence="9" id="KW-1185">Reference proteome</keyword>
<dbReference type="Proteomes" id="UP000245341">
    <property type="component" value="Unplaced"/>
</dbReference>
<dbReference type="InterPro" id="IPR050473">
    <property type="entry name" value="A2M/Complement_sys"/>
</dbReference>
<keyword evidence="3" id="KW-0399">Innate immunity</keyword>
<evidence type="ECO:0000256" key="7">
    <source>
        <dbReference type="SAM" id="MobiDB-lite"/>
    </source>
</evidence>
<dbReference type="Gene3D" id="2.60.40.10">
    <property type="entry name" value="Immunoglobulins"/>
    <property type="match status" value="1"/>
</dbReference>
<keyword evidence="3" id="KW-0391">Immunity</keyword>
<dbReference type="KEGG" id="lww:102728215"/>
<dbReference type="Pfam" id="PF00207">
    <property type="entry name" value="A2M"/>
    <property type="match status" value="1"/>
</dbReference>
<dbReference type="GO" id="GO:0006958">
    <property type="term" value="P:complement activation, classical pathway"/>
    <property type="evidence" value="ECO:0007669"/>
    <property type="project" value="UniProtKB-KW"/>
</dbReference>
<dbReference type="FunFam" id="2.60.40.10:FF:001013">
    <property type="entry name" value="Complement C3"/>
    <property type="match status" value="1"/>
</dbReference>
<evidence type="ECO:0000256" key="3">
    <source>
        <dbReference type="ARBA" id="ARBA00022588"/>
    </source>
</evidence>
<dbReference type="FunFam" id="2.20.130.20:FF:000001">
    <property type="entry name" value="Complement C3"/>
    <property type="match status" value="1"/>
</dbReference>
<dbReference type="Pfam" id="PF17791">
    <property type="entry name" value="MG3"/>
    <property type="match status" value="1"/>
</dbReference>
<feature type="compositionally biased region" description="Polar residues" evidence="7">
    <location>
        <begin position="1"/>
        <end position="18"/>
    </location>
</feature>
<keyword evidence="2" id="KW-0964">Secreted</keyword>
<evidence type="ECO:0000256" key="2">
    <source>
        <dbReference type="ARBA" id="ARBA00022525"/>
    </source>
</evidence>
<dbReference type="PROSITE" id="PS01178">
    <property type="entry name" value="ANAPHYLATOXIN_2"/>
    <property type="match status" value="1"/>
</dbReference>
<dbReference type="Pfam" id="PF17789">
    <property type="entry name" value="MG4"/>
    <property type="match status" value="1"/>
</dbReference>
<dbReference type="SUPFAM" id="SSF47686">
    <property type="entry name" value="Anaphylotoxins (complement system)"/>
    <property type="match status" value="1"/>
</dbReference>
<feature type="region of interest" description="Disordered" evidence="7">
    <location>
        <begin position="1"/>
        <end position="25"/>
    </location>
</feature>
<evidence type="ECO:0000259" key="8">
    <source>
        <dbReference type="PROSITE" id="PS01178"/>
    </source>
</evidence>
<sequence length="768" mass="86127">MLTTESCPKDTPSLSPQTPDGVPIKQDSLSSQNQVGILSQSWNIPELVNMGQWKIEVHYEDAPQQVFSAEFEVKEYVLPSFEVQLEPEEKFYYIDDPEGLEVTITARFLYGKNVDGTAFVIFGIQDGDHRISLAQSLTRVTIEDGTGEAKLSRKVLLDGVNPSQANDLVGKSLYVSVTVVLHSGSDMVEAEYSGIPIVTSPYQIHFTKTPKYFKPAMPFDLMVFVTNPDGSPARHIPVEITGTKAQALTQEDGVAKLTMNTPKHPQPLLITVSTKKDGIPQSRQATRNMEAQPYTAMGDVKNYLHLSVPRLELKPGETLNVNFHLRADPNQERTITYYTYLIMNKGKILKVGRQKREPGQDLVVMPLTITTDFIPSFRLVAYYTLLDNKGQREVVADSVWVDVKDSCMGTLVVKGGRKDERPHLPGQQMILKIEGDPGARVGLVAVDKGVFVLNKKNKLTQSKIWNVVEKADIGCTAGSGKDYAGVFTDAGLALKTNKNLQTAQRTTLECPKPAARRRRSVRLMEKRLDKEGQYPLDVRKCCKDGMRDNPMKFPCERRAQFIVHEEKERCVKAFLDCCNYITQLRLQHSHDGPLGLARSDLDEEIVPEEDIVSRSQFPESWLWTIENLNEPEKNGISTKTMNVFLKDSITTWEILAVSLSKNKGERRQWPHPREAGTPGPLAFSHPIQRDPCFLVAGGVSDPTLWVTWSVLFVDRFYFESSFRLTAKLRGRYKDSPHTLIPPPHMHSLPGYQHPTSSTGPASQPQVHS</sequence>
<evidence type="ECO:0000256" key="1">
    <source>
        <dbReference type="ARBA" id="ARBA00004613"/>
    </source>
</evidence>
<dbReference type="GO" id="GO:0004866">
    <property type="term" value="F:endopeptidase inhibitor activity"/>
    <property type="evidence" value="ECO:0007669"/>
    <property type="project" value="InterPro"/>
</dbReference>
<evidence type="ECO:0000256" key="6">
    <source>
        <dbReference type="ARBA" id="ARBA00023198"/>
    </source>
</evidence>
<name>A0A2U3XR29_LEPWE</name>
<proteinExistence type="predicted"/>
<keyword evidence="4" id="KW-0180">Complement pathway</keyword>
<dbReference type="CDD" id="cd00017">
    <property type="entry name" value="ANATO"/>
    <property type="match status" value="1"/>
</dbReference>
<evidence type="ECO:0000313" key="10">
    <source>
        <dbReference type="RefSeq" id="XP_006733917.1"/>
    </source>
</evidence>
<dbReference type="InterPro" id="IPR011625">
    <property type="entry name" value="A2M_N_BRD"/>
</dbReference>